<reference evidence="1" key="1">
    <citation type="submission" date="2018-02" db="EMBL/GenBank/DDBJ databases">
        <title>Rhizophora mucronata_Transcriptome.</title>
        <authorList>
            <person name="Meera S.P."/>
            <person name="Sreeshan A."/>
            <person name="Augustine A."/>
        </authorList>
    </citation>
    <scope>NUCLEOTIDE SEQUENCE</scope>
    <source>
        <tissue evidence="1">Leaf</tissue>
    </source>
</reference>
<protein>
    <submittedName>
        <fullName evidence="1">Uncharacterized protein</fullName>
    </submittedName>
</protein>
<accession>A0A2P2PHK8</accession>
<sequence>MNLCRTHTAFLLTFHITPNECSFVFLVNNADFGLFSLCFICIRSNSWVK</sequence>
<name>A0A2P2PHK8_RHIMU</name>
<evidence type="ECO:0000313" key="1">
    <source>
        <dbReference type="EMBL" id="MBX54193.1"/>
    </source>
</evidence>
<organism evidence="1">
    <name type="scientific">Rhizophora mucronata</name>
    <name type="common">Asiatic mangrove</name>
    <dbReference type="NCBI Taxonomy" id="61149"/>
    <lineage>
        <taxon>Eukaryota</taxon>
        <taxon>Viridiplantae</taxon>
        <taxon>Streptophyta</taxon>
        <taxon>Embryophyta</taxon>
        <taxon>Tracheophyta</taxon>
        <taxon>Spermatophyta</taxon>
        <taxon>Magnoliopsida</taxon>
        <taxon>eudicotyledons</taxon>
        <taxon>Gunneridae</taxon>
        <taxon>Pentapetalae</taxon>
        <taxon>rosids</taxon>
        <taxon>fabids</taxon>
        <taxon>Malpighiales</taxon>
        <taxon>Rhizophoraceae</taxon>
        <taxon>Rhizophora</taxon>
    </lineage>
</organism>
<dbReference type="EMBL" id="GGEC01073709">
    <property type="protein sequence ID" value="MBX54193.1"/>
    <property type="molecule type" value="Transcribed_RNA"/>
</dbReference>
<proteinExistence type="predicted"/>
<dbReference type="AlphaFoldDB" id="A0A2P2PHK8"/>